<comment type="caution">
    <text evidence="2">The sequence shown here is derived from an EMBL/GenBank/DDBJ whole genome shotgun (WGS) entry which is preliminary data.</text>
</comment>
<evidence type="ECO:0000313" key="3">
    <source>
        <dbReference type="Proteomes" id="UP000237105"/>
    </source>
</evidence>
<organism evidence="2 3">
    <name type="scientific">Parasponia andersonii</name>
    <name type="common">Sponia andersonii</name>
    <dbReference type="NCBI Taxonomy" id="3476"/>
    <lineage>
        <taxon>Eukaryota</taxon>
        <taxon>Viridiplantae</taxon>
        <taxon>Streptophyta</taxon>
        <taxon>Embryophyta</taxon>
        <taxon>Tracheophyta</taxon>
        <taxon>Spermatophyta</taxon>
        <taxon>Magnoliopsida</taxon>
        <taxon>eudicotyledons</taxon>
        <taxon>Gunneridae</taxon>
        <taxon>Pentapetalae</taxon>
        <taxon>rosids</taxon>
        <taxon>fabids</taxon>
        <taxon>Rosales</taxon>
        <taxon>Cannabaceae</taxon>
        <taxon>Parasponia</taxon>
    </lineage>
</organism>
<dbReference type="Proteomes" id="UP000237105">
    <property type="component" value="Unassembled WGS sequence"/>
</dbReference>
<reference evidence="3" key="1">
    <citation type="submission" date="2016-06" db="EMBL/GenBank/DDBJ databases">
        <title>Parallel loss of symbiosis genes in relatives of nitrogen-fixing non-legume Parasponia.</title>
        <authorList>
            <person name="Van Velzen R."/>
            <person name="Holmer R."/>
            <person name="Bu F."/>
            <person name="Rutten L."/>
            <person name="Van Zeijl A."/>
            <person name="Liu W."/>
            <person name="Santuari L."/>
            <person name="Cao Q."/>
            <person name="Sharma T."/>
            <person name="Shen D."/>
            <person name="Roswanjaya Y."/>
            <person name="Wardhani T."/>
            <person name="Kalhor M.S."/>
            <person name="Jansen J."/>
            <person name="Van den Hoogen J."/>
            <person name="Gungor B."/>
            <person name="Hartog M."/>
            <person name="Hontelez J."/>
            <person name="Verver J."/>
            <person name="Yang W.-C."/>
            <person name="Schijlen E."/>
            <person name="Repin R."/>
            <person name="Schilthuizen M."/>
            <person name="Schranz E."/>
            <person name="Heidstra R."/>
            <person name="Miyata K."/>
            <person name="Fedorova E."/>
            <person name="Kohlen W."/>
            <person name="Bisseling T."/>
            <person name="Smit S."/>
            <person name="Geurts R."/>
        </authorList>
    </citation>
    <scope>NUCLEOTIDE SEQUENCE [LARGE SCALE GENOMIC DNA]</scope>
    <source>
        <strain evidence="3">cv. WU1-14</strain>
    </source>
</reference>
<dbReference type="EMBL" id="JXTB01000100">
    <property type="protein sequence ID" value="PON63884.1"/>
    <property type="molecule type" value="Genomic_DNA"/>
</dbReference>
<protein>
    <submittedName>
        <fullName evidence="2">Uncharacterized protein</fullName>
    </submittedName>
</protein>
<sequence length="100" mass="11018">MAPTPDSGAATVEVGDDFAGESAETDMREIKDKSLRLWQTTCNRNSSNVNWSSIFSQQGKNSKEGPRLLVFNGVHVSTTDGLVNYFNFLVVCENFELPTV</sequence>
<dbReference type="AlphaFoldDB" id="A0A2P5CS50"/>
<evidence type="ECO:0000256" key="1">
    <source>
        <dbReference type="SAM" id="MobiDB-lite"/>
    </source>
</evidence>
<gene>
    <name evidence="2" type="ORF">PanWU01x14_128610</name>
</gene>
<evidence type="ECO:0000313" key="2">
    <source>
        <dbReference type="EMBL" id="PON63884.1"/>
    </source>
</evidence>
<feature type="region of interest" description="Disordered" evidence="1">
    <location>
        <begin position="1"/>
        <end position="26"/>
    </location>
</feature>
<keyword evidence="3" id="KW-1185">Reference proteome</keyword>
<proteinExistence type="predicted"/>
<accession>A0A2P5CS50</accession>
<dbReference type="OrthoDB" id="10450744at2759"/>
<name>A0A2P5CS50_PARAD</name>